<dbReference type="PANTHER" id="PTHR23213:SF360">
    <property type="entry name" value="FORMIN-LIKE PROTEIN"/>
    <property type="match status" value="1"/>
</dbReference>
<feature type="chain" id="PRO_5045984302" evidence="1">
    <location>
        <begin position="19"/>
        <end position="228"/>
    </location>
</feature>
<reference evidence="2" key="2">
    <citation type="submission" date="2022-01" db="EMBL/GenBank/DDBJ databases">
        <authorList>
            <person name="Yamashiro T."/>
            <person name="Shiraishi A."/>
            <person name="Satake H."/>
            <person name="Nakayama K."/>
        </authorList>
    </citation>
    <scope>NUCLEOTIDE SEQUENCE</scope>
</reference>
<dbReference type="Gene3D" id="1.20.58.2220">
    <property type="entry name" value="Formin, FH2 domain"/>
    <property type="match status" value="1"/>
</dbReference>
<evidence type="ECO:0000313" key="3">
    <source>
        <dbReference type="Proteomes" id="UP001151760"/>
    </source>
</evidence>
<reference evidence="2" key="1">
    <citation type="journal article" date="2022" name="Int. J. Mol. Sci.">
        <title>Draft Genome of Tanacetum Coccineum: Genomic Comparison of Closely Related Tanacetum-Family Plants.</title>
        <authorList>
            <person name="Yamashiro T."/>
            <person name="Shiraishi A."/>
            <person name="Nakayama K."/>
            <person name="Satake H."/>
        </authorList>
    </citation>
    <scope>NUCLEOTIDE SEQUENCE</scope>
</reference>
<feature type="signal peptide" evidence="1">
    <location>
        <begin position="1"/>
        <end position="18"/>
    </location>
</feature>
<sequence>MGLCWVILLSGISILSLAAILMQLKQGMYFHSRSFPIAVHIEILHRRLLQVPQENLLSEISTLCQHEKRKLKVIFLVLSVERPNELSVPINEGGPPNVKKAAIVEADGLTSVVSRLGRALVKARDFLKTDLKKMEDGDEFQRVFVNFVKNAEKEITAHVKVGTQAVSQPDWPAVVVINHYQASQITVGQSGCDTQPDVPTLTCAPGAHVRKTLNKKYGGLFPWEVRKS</sequence>
<accession>A0ABQ5AWM2</accession>
<dbReference type="InterPro" id="IPR042201">
    <property type="entry name" value="FH2_Formin_sf"/>
</dbReference>
<keyword evidence="3" id="KW-1185">Reference proteome</keyword>
<dbReference type="InterPro" id="IPR027643">
    <property type="entry name" value="Formin-like_plant"/>
</dbReference>
<gene>
    <name evidence="2" type="ORF">Tco_0840459</name>
</gene>
<name>A0ABQ5AWM2_9ASTR</name>
<proteinExistence type="predicted"/>
<dbReference type="SUPFAM" id="SSF101447">
    <property type="entry name" value="Formin homology 2 domain (FH2 domain)"/>
    <property type="match status" value="1"/>
</dbReference>
<evidence type="ECO:0000256" key="1">
    <source>
        <dbReference type="SAM" id="SignalP"/>
    </source>
</evidence>
<dbReference type="PANTHER" id="PTHR23213">
    <property type="entry name" value="FORMIN-RELATED"/>
    <property type="match status" value="1"/>
</dbReference>
<dbReference type="EMBL" id="BQNB010012631">
    <property type="protein sequence ID" value="GJT05997.1"/>
    <property type="molecule type" value="Genomic_DNA"/>
</dbReference>
<organism evidence="2 3">
    <name type="scientific">Tanacetum coccineum</name>
    <dbReference type="NCBI Taxonomy" id="301880"/>
    <lineage>
        <taxon>Eukaryota</taxon>
        <taxon>Viridiplantae</taxon>
        <taxon>Streptophyta</taxon>
        <taxon>Embryophyta</taxon>
        <taxon>Tracheophyta</taxon>
        <taxon>Spermatophyta</taxon>
        <taxon>Magnoliopsida</taxon>
        <taxon>eudicotyledons</taxon>
        <taxon>Gunneridae</taxon>
        <taxon>Pentapetalae</taxon>
        <taxon>asterids</taxon>
        <taxon>campanulids</taxon>
        <taxon>Asterales</taxon>
        <taxon>Asteraceae</taxon>
        <taxon>Asteroideae</taxon>
        <taxon>Anthemideae</taxon>
        <taxon>Anthemidinae</taxon>
        <taxon>Tanacetum</taxon>
    </lineage>
</organism>
<keyword evidence="1" id="KW-0732">Signal</keyword>
<comment type="caution">
    <text evidence="2">The sequence shown here is derived from an EMBL/GenBank/DDBJ whole genome shotgun (WGS) entry which is preliminary data.</text>
</comment>
<evidence type="ECO:0000313" key="2">
    <source>
        <dbReference type="EMBL" id="GJT05997.1"/>
    </source>
</evidence>
<protein>
    <submittedName>
        <fullName evidence="2">Uncharacterized protein</fullName>
    </submittedName>
</protein>
<dbReference type="Proteomes" id="UP001151760">
    <property type="component" value="Unassembled WGS sequence"/>
</dbReference>